<gene>
    <name evidence="8" type="ORF">ATL39_2565</name>
</gene>
<name>A0A419UZX3_9BACL</name>
<keyword evidence="5" id="KW-0777">Teichoic acid biosynthesis</keyword>
<comment type="caution">
    <text evidence="8">The sequence shown here is derived from an EMBL/GenBank/DDBJ whole genome shotgun (WGS) entry which is preliminary data.</text>
</comment>
<protein>
    <submittedName>
        <fullName evidence="8">CDP-glycerol glycerophosphotransferase</fullName>
    </submittedName>
</protein>
<dbReference type="RefSeq" id="WP_120193724.1">
    <property type="nucleotide sequence ID" value="NZ_RAPK01000010.1"/>
</dbReference>
<dbReference type="InterPro" id="IPR043148">
    <property type="entry name" value="TagF_C"/>
</dbReference>
<keyword evidence="4 8" id="KW-0808">Transferase</keyword>
<accession>A0A419UZX3</accession>
<evidence type="ECO:0000313" key="9">
    <source>
        <dbReference type="Proteomes" id="UP000285120"/>
    </source>
</evidence>
<dbReference type="InterPro" id="IPR043149">
    <property type="entry name" value="TagF_N"/>
</dbReference>
<dbReference type="InterPro" id="IPR051612">
    <property type="entry name" value="Teichoic_Acid_Biosynth"/>
</dbReference>
<dbReference type="AlphaFoldDB" id="A0A419UZX3"/>
<comment type="similarity">
    <text evidence="2">Belongs to the CDP-glycerol glycerophosphotransferase family.</text>
</comment>
<evidence type="ECO:0000256" key="5">
    <source>
        <dbReference type="ARBA" id="ARBA00022944"/>
    </source>
</evidence>
<evidence type="ECO:0000256" key="3">
    <source>
        <dbReference type="ARBA" id="ARBA00022475"/>
    </source>
</evidence>
<dbReference type="GO" id="GO:0047355">
    <property type="term" value="F:CDP-glycerol glycerophosphotransferase activity"/>
    <property type="evidence" value="ECO:0007669"/>
    <property type="project" value="InterPro"/>
</dbReference>
<proteinExistence type="inferred from homology"/>
<dbReference type="Pfam" id="PF04464">
    <property type="entry name" value="Glyphos_transf"/>
    <property type="match status" value="1"/>
</dbReference>
<comment type="subcellular location">
    <subcellularLocation>
        <location evidence="1">Cell membrane</location>
        <topology evidence="1">Peripheral membrane protein</topology>
    </subcellularLocation>
</comment>
<reference evidence="8 9" key="1">
    <citation type="submission" date="2018-09" db="EMBL/GenBank/DDBJ databases">
        <title>Genomic Encyclopedia of Archaeal and Bacterial Type Strains, Phase II (KMG-II): from individual species to whole genera.</title>
        <authorList>
            <person name="Goeker M."/>
        </authorList>
    </citation>
    <scope>NUCLEOTIDE SEQUENCE [LARGE SCALE GENOMIC DNA]</scope>
    <source>
        <strain evidence="8 9">DSM 17008</strain>
    </source>
</reference>
<dbReference type="OrthoDB" id="9811865at2"/>
<evidence type="ECO:0000256" key="2">
    <source>
        <dbReference type="ARBA" id="ARBA00010488"/>
    </source>
</evidence>
<evidence type="ECO:0000313" key="8">
    <source>
        <dbReference type="EMBL" id="RKD71170.1"/>
    </source>
</evidence>
<evidence type="ECO:0000256" key="7">
    <source>
        <dbReference type="SAM" id="Coils"/>
    </source>
</evidence>
<dbReference type="Gene3D" id="3.40.50.12580">
    <property type="match status" value="1"/>
</dbReference>
<feature type="coiled-coil region" evidence="7">
    <location>
        <begin position="382"/>
        <end position="409"/>
    </location>
</feature>
<dbReference type="PANTHER" id="PTHR37316:SF3">
    <property type="entry name" value="TEICHOIC ACID GLYCEROL-PHOSPHATE TRANSFERASE"/>
    <property type="match status" value="1"/>
</dbReference>
<dbReference type="PANTHER" id="PTHR37316">
    <property type="entry name" value="TEICHOIC ACID GLYCEROL-PHOSPHATE PRIMASE"/>
    <property type="match status" value="1"/>
</dbReference>
<keyword evidence="3" id="KW-1003">Cell membrane</keyword>
<keyword evidence="7" id="KW-0175">Coiled coil</keyword>
<dbReference type="Gene3D" id="3.40.50.11820">
    <property type="match status" value="1"/>
</dbReference>
<dbReference type="EMBL" id="RAPK01000010">
    <property type="protein sequence ID" value="RKD71170.1"/>
    <property type="molecule type" value="Genomic_DNA"/>
</dbReference>
<evidence type="ECO:0000256" key="1">
    <source>
        <dbReference type="ARBA" id="ARBA00004202"/>
    </source>
</evidence>
<dbReference type="GO" id="GO:0019350">
    <property type="term" value="P:teichoic acid biosynthetic process"/>
    <property type="evidence" value="ECO:0007669"/>
    <property type="project" value="UniProtKB-KW"/>
</dbReference>
<dbReference type="GO" id="GO:0005886">
    <property type="term" value="C:plasma membrane"/>
    <property type="evidence" value="ECO:0007669"/>
    <property type="project" value="UniProtKB-SubCell"/>
</dbReference>
<evidence type="ECO:0000256" key="6">
    <source>
        <dbReference type="ARBA" id="ARBA00023136"/>
    </source>
</evidence>
<organism evidence="8 9">
    <name type="scientific">Sinobaca qinghaiensis</name>
    <dbReference type="NCBI Taxonomy" id="342944"/>
    <lineage>
        <taxon>Bacteria</taxon>
        <taxon>Bacillati</taxon>
        <taxon>Bacillota</taxon>
        <taxon>Bacilli</taxon>
        <taxon>Bacillales</taxon>
        <taxon>Sporolactobacillaceae</taxon>
        <taxon>Sinobaca</taxon>
    </lineage>
</organism>
<keyword evidence="6" id="KW-0472">Membrane</keyword>
<dbReference type="Proteomes" id="UP000285120">
    <property type="component" value="Unassembled WGS sequence"/>
</dbReference>
<evidence type="ECO:0000256" key="4">
    <source>
        <dbReference type="ARBA" id="ARBA00022679"/>
    </source>
</evidence>
<sequence>MKKLSVKRIKKSSNKIKKSYLKKVRKIKKNTSKRYKKFKKSKSLQRSLLSLIGRLPGKKDIVVFESFFGKQYSCNPRAVYEYLKEQDPKRTYYWSVDHRYKAKFEEHNVNMLPRFTLKWFMVMMRAKYWVFNSRLPKWIPKPEKTVYLQTWHGTPLKKLALDMEEVLMPGTTTETYKKNFVNEASRWDYLISPNRYSTDIFRRAFSYDKNLLETGYPRNDYLVHHKEEDVQRVKRRLGIPADKKVVLYAPTWRDNEYHFIGRYKFSLKMDLDQMQKELGDEYVVLLRLHYLVSDQVDVTEHEGFAYDASNYEDIRDLYIISDILMTDYSSVLFDYGVLKRPMIFFVYDIESYRDKLRGFYFDFEKEAPGPLVRTTDEIISEIRQADTIMERYKEEFEIFENNYNVLEDGNASKRVVERVFLK</sequence>
<dbReference type="InterPro" id="IPR007554">
    <property type="entry name" value="Glycerophosphate_synth"/>
</dbReference>
<dbReference type="SUPFAM" id="SSF53756">
    <property type="entry name" value="UDP-Glycosyltransferase/glycogen phosphorylase"/>
    <property type="match status" value="1"/>
</dbReference>
<keyword evidence="9" id="KW-1185">Reference proteome</keyword>